<sequence length="892" mass="103352">MIDELDKMIMCRFVGSDTGRTDNMAGAAVTYMDEKHFDYDDEESVDNVDWHQKWRSMLFQVVLSLIVIGACTGALVWSFIQGESGESHVDHSRDASKNFSIFVDQYTEKDGVYRVSYRPPDGDHVGVARTVEYQSFWIQSDKNHSLVHQISPNLTIFAFSTHAYWVNGEGQQKKCELDTNTNYASYIKRLGMTSLVRHHSEIEQTHNFDRVFIYQGNPDEVEVIDVRQTAFLVTTYADAHTGVLLGWDTYFAADGNSTDLIYELSYEYEEMVPHSPDPMCMDDELEDFYENIVTCFNCTLQIQKFVHIRCQECDVDTCLPCFQFGAESGAHKRGHNYLVVNPSGKPTHNGGWSYIEEQKLLSTMHRFKMGNWGEIVENMESKRRSASEAQEYFDKVFVRGWMGQFAIRENDWPLIKHRMVANKTLMELASPEADSILRLLAIRDALRNYNGYISDDDANLERKVQNILEKHLEKCIQGEITVAYQHPKVWPKTVVETLSDDDLDDSDFEHATKSTKRGKTQASLGEQTGGLEVEFDSEDETLRRKSEKQRKETPRSSKMSTRTKTTPKSKEKYNRIERACSSSEDEDTTNNGDEMDDGVQKSEVDGDDSSEQAEESDVSESDECTPPLSASKSSRNAGRHDRKKNSKRRRPRKVLTKKQRRLVDYRRKMARKIRKRDLGLDAINNLCPKSVIQELRDEFPNLALQEKGSLKERPKMRQDDLKFLAYNVDREEFEYEWFNEAEQLISRLSINPTTEKDEILDIENDIKFVRIQHYIRILSARKAKKRAIVEHDKITEFFNFIRTMLSSKGRTMAEVIGERSKVEALLARMQQFLTKEEHKEFTETLDRLELLTENISRLQELQRNGETTLKNYTPVINSSMKPKRRKHSKDFI</sequence>
<feature type="compositionally biased region" description="Acidic residues" evidence="5">
    <location>
        <begin position="583"/>
        <end position="597"/>
    </location>
</feature>
<keyword evidence="9" id="KW-1185">Reference proteome</keyword>
<keyword evidence="6" id="KW-0472">Membrane</keyword>
<dbReference type="InterPro" id="IPR000433">
    <property type="entry name" value="Znf_ZZ"/>
</dbReference>
<dbReference type="GO" id="GO:0006338">
    <property type="term" value="P:chromatin remodeling"/>
    <property type="evidence" value="ECO:0007669"/>
    <property type="project" value="TreeGrafter"/>
</dbReference>
<dbReference type="PROSITE" id="PS50090">
    <property type="entry name" value="MYB_LIKE"/>
    <property type="match status" value="1"/>
</dbReference>
<dbReference type="SUPFAM" id="SSF57850">
    <property type="entry name" value="RING/U-box"/>
    <property type="match status" value="1"/>
</dbReference>
<evidence type="ECO:0000256" key="5">
    <source>
        <dbReference type="SAM" id="MobiDB-lite"/>
    </source>
</evidence>
<dbReference type="InterPro" id="IPR001005">
    <property type="entry name" value="SANT/Myb"/>
</dbReference>
<comment type="subcellular location">
    <subcellularLocation>
        <location evidence="1">Nucleus</location>
    </subcellularLocation>
</comment>
<feature type="compositionally biased region" description="Basic residues" evidence="5">
    <location>
        <begin position="640"/>
        <end position="659"/>
    </location>
</feature>
<dbReference type="PANTHER" id="PTHR12374:SF63">
    <property type="entry name" value="TRANSCRIPTIONAL ADAPTER 2-BETA"/>
    <property type="match status" value="1"/>
</dbReference>
<dbReference type="GO" id="GO:0008270">
    <property type="term" value="F:zinc ion binding"/>
    <property type="evidence" value="ECO:0007669"/>
    <property type="project" value="UniProtKB-KW"/>
</dbReference>
<evidence type="ECO:0000313" key="9">
    <source>
        <dbReference type="Proteomes" id="UP000835052"/>
    </source>
</evidence>
<dbReference type="EMBL" id="CAJGYM010000102">
    <property type="protein sequence ID" value="CAD6197707.1"/>
    <property type="molecule type" value="Genomic_DNA"/>
</dbReference>
<dbReference type="CDD" id="cd02335">
    <property type="entry name" value="ZZ_ADA2"/>
    <property type="match status" value="1"/>
</dbReference>
<keyword evidence="2" id="KW-0479">Metal-binding</keyword>
<dbReference type="GO" id="GO:0003713">
    <property type="term" value="F:transcription coactivator activity"/>
    <property type="evidence" value="ECO:0007669"/>
    <property type="project" value="TreeGrafter"/>
</dbReference>
<feature type="domain" description="Myb-like" evidence="7">
    <location>
        <begin position="344"/>
        <end position="397"/>
    </location>
</feature>
<evidence type="ECO:0000256" key="6">
    <source>
        <dbReference type="SAM" id="Phobius"/>
    </source>
</evidence>
<organism evidence="8 9">
    <name type="scientific">Caenorhabditis auriculariae</name>
    <dbReference type="NCBI Taxonomy" id="2777116"/>
    <lineage>
        <taxon>Eukaryota</taxon>
        <taxon>Metazoa</taxon>
        <taxon>Ecdysozoa</taxon>
        <taxon>Nematoda</taxon>
        <taxon>Chromadorea</taxon>
        <taxon>Rhabditida</taxon>
        <taxon>Rhabditina</taxon>
        <taxon>Rhabditomorpha</taxon>
        <taxon>Rhabditoidea</taxon>
        <taxon>Rhabditidae</taxon>
        <taxon>Peloderinae</taxon>
        <taxon>Caenorhabditis</taxon>
    </lineage>
</organism>
<feature type="transmembrane region" description="Helical" evidence="6">
    <location>
        <begin position="57"/>
        <end position="80"/>
    </location>
</feature>
<proteinExistence type="predicted"/>
<dbReference type="InterPro" id="IPR009057">
    <property type="entry name" value="Homeodomain-like_sf"/>
</dbReference>
<dbReference type="GO" id="GO:0070461">
    <property type="term" value="C:SAGA-type complex"/>
    <property type="evidence" value="ECO:0007669"/>
    <property type="project" value="UniProtKB-ARBA"/>
</dbReference>
<accession>A0A8S1HQQ3</accession>
<keyword evidence="6" id="KW-0812">Transmembrane</keyword>
<reference evidence="8" key="1">
    <citation type="submission" date="2020-10" db="EMBL/GenBank/DDBJ databases">
        <authorList>
            <person name="Kikuchi T."/>
        </authorList>
    </citation>
    <scope>NUCLEOTIDE SEQUENCE</scope>
    <source>
        <strain evidence="8">NKZ352</strain>
    </source>
</reference>
<dbReference type="InterPro" id="IPR055141">
    <property type="entry name" value="TADA2A_B-like_dom"/>
</dbReference>
<feature type="region of interest" description="Disordered" evidence="5">
    <location>
        <begin position="500"/>
        <end position="659"/>
    </location>
</feature>
<evidence type="ECO:0000256" key="2">
    <source>
        <dbReference type="ARBA" id="ARBA00022723"/>
    </source>
</evidence>
<feature type="compositionally biased region" description="Basic and acidic residues" evidence="5">
    <location>
        <begin position="568"/>
        <end position="578"/>
    </location>
</feature>
<dbReference type="GO" id="GO:0003682">
    <property type="term" value="F:chromatin binding"/>
    <property type="evidence" value="ECO:0007669"/>
    <property type="project" value="TreeGrafter"/>
</dbReference>
<dbReference type="GO" id="GO:0006357">
    <property type="term" value="P:regulation of transcription by RNA polymerase II"/>
    <property type="evidence" value="ECO:0007669"/>
    <property type="project" value="TreeGrafter"/>
</dbReference>
<feature type="compositionally biased region" description="Acidic residues" evidence="5">
    <location>
        <begin position="605"/>
        <end position="623"/>
    </location>
</feature>
<dbReference type="Proteomes" id="UP000835052">
    <property type="component" value="Unassembled WGS sequence"/>
</dbReference>
<evidence type="ECO:0000256" key="3">
    <source>
        <dbReference type="ARBA" id="ARBA00022771"/>
    </source>
</evidence>
<protein>
    <recommendedName>
        <fullName evidence="7">Myb-like domain-containing protein</fullName>
    </recommendedName>
</protein>
<dbReference type="Pfam" id="PF22941">
    <property type="entry name" value="TADA2A-like_3rd"/>
    <property type="match status" value="1"/>
</dbReference>
<evidence type="ECO:0000256" key="4">
    <source>
        <dbReference type="ARBA" id="ARBA00022833"/>
    </source>
</evidence>
<keyword evidence="4" id="KW-0862">Zinc</keyword>
<evidence type="ECO:0000256" key="1">
    <source>
        <dbReference type="ARBA" id="ARBA00004123"/>
    </source>
</evidence>
<dbReference type="GO" id="GO:0005634">
    <property type="term" value="C:nucleus"/>
    <property type="evidence" value="ECO:0007669"/>
    <property type="project" value="UniProtKB-SubCell"/>
</dbReference>
<dbReference type="PANTHER" id="PTHR12374">
    <property type="entry name" value="TRANSCRIPTIONAL ADAPTOR 2 ADA2 -RELATED"/>
    <property type="match status" value="1"/>
</dbReference>
<dbReference type="AlphaFoldDB" id="A0A8S1HQQ3"/>
<keyword evidence="3" id="KW-0863">Zinc-finger</keyword>
<evidence type="ECO:0000259" key="7">
    <source>
        <dbReference type="PROSITE" id="PS50090"/>
    </source>
</evidence>
<evidence type="ECO:0000313" key="8">
    <source>
        <dbReference type="EMBL" id="CAD6197707.1"/>
    </source>
</evidence>
<gene>
    <name evidence="8" type="ORF">CAUJ_LOCUS13616</name>
</gene>
<feature type="compositionally biased region" description="Low complexity" evidence="5">
    <location>
        <begin position="556"/>
        <end position="566"/>
    </location>
</feature>
<dbReference type="OrthoDB" id="5823005at2759"/>
<name>A0A8S1HQQ3_9PELO</name>
<feature type="compositionally biased region" description="Basic and acidic residues" evidence="5">
    <location>
        <begin position="540"/>
        <end position="555"/>
    </location>
</feature>
<comment type="caution">
    <text evidence="8">The sequence shown here is derived from an EMBL/GenBank/DDBJ whole genome shotgun (WGS) entry which is preliminary data.</text>
</comment>
<dbReference type="InterPro" id="IPR041983">
    <property type="entry name" value="ADA2-like_ZZ"/>
</dbReference>
<keyword evidence="6" id="KW-1133">Transmembrane helix</keyword>
<dbReference type="SUPFAM" id="SSF46689">
    <property type="entry name" value="Homeodomain-like"/>
    <property type="match status" value="1"/>
</dbReference>
<dbReference type="Pfam" id="PF25299">
    <property type="entry name" value="ZZ_ADA2"/>
    <property type="match status" value="1"/>
</dbReference>